<dbReference type="Proteomes" id="UP000319143">
    <property type="component" value="Unassembled WGS sequence"/>
</dbReference>
<keyword evidence="2 5" id="KW-0547">Nucleotide-binding</keyword>
<dbReference type="GO" id="GO:0005524">
    <property type="term" value="F:ATP binding"/>
    <property type="evidence" value="ECO:0007669"/>
    <property type="project" value="UniProtKB-UniRule"/>
</dbReference>
<feature type="transmembrane region" description="Helical" evidence="6">
    <location>
        <begin position="625"/>
        <end position="646"/>
    </location>
</feature>
<dbReference type="InterPro" id="IPR017441">
    <property type="entry name" value="Protein_kinase_ATP_BS"/>
</dbReference>
<feature type="transmembrane region" description="Helical" evidence="6">
    <location>
        <begin position="731"/>
        <end position="751"/>
    </location>
</feature>
<dbReference type="Gene3D" id="1.10.510.10">
    <property type="entry name" value="Transferase(Phosphotransferase) domain 1"/>
    <property type="match status" value="2"/>
</dbReference>
<organism evidence="8 9">
    <name type="scientific">Novipirellula artificiosorum</name>
    <dbReference type="NCBI Taxonomy" id="2528016"/>
    <lineage>
        <taxon>Bacteria</taxon>
        <taxon>Pseudomonadati</taxon>
        <taxon>Planctomycetota</taxon>
        <taxon>Planctomycetia</taxon>
        <taxon>Pirellulales</taxon>
        <taxon>Pirellulaceae</taxon>
        <taxon>Novipirellula</taxon>
    </lineage>
</organism>
<dbReference type="PANTHER" id="PTHR43289">
    <property type="entry name" value="MITOGEN-ACTIVATED PROTEIN KINASE KINASE KINASE 20-RELATED"/>
    <property type="match status" value="1"/>
</dbReference>
<protein>
    <submittedName>
        <fullName evidence="8">Serine/threonine-protein kinase PrkC</fullName>
        <ecNumber evidence="8">2.7.11.1</ecNumber>
    </submittedName>
</protein>
<dbReference type="PROSITE" id="PS00108">
    <property type="entry name" value="PROTEIN_KINASE_ST"/>
    <property type="match status" value="1"/>
</dbReference>
<evidence type="ECO:0000256" key="4">
    <source>
        <dbReference type="ARBA" id="ARBA00022840"/>
    </source>
</evidence>
<dbReference type="PANTHER" id="PTHR43289:SF34">
    <property type="entry name" value="SERINE_THREONINE-PROTEIN KINASE YBDM-RELATED"/>
    <property type="match status" value="1"/>
</dbReference>
<comment type="caution">
    <text evidence="8">The sequence shown here is derived from an EMBL/GenBank/DDBJ whole genome shotgun (WGS) entry which is preliminary data.</text>
</comment>
<evidence type="ECO:0000313" key="9">
    <source>
        <dbReference type="Proteomes" id="UP000319143"/>
    </source>
</evidence>
<evidence type="ECO:0000313" key="8">
    <source>
        <dbReference type="EMBL" id="TWU38318.1"/>
    </source>
</evidence>
<evidence type="ECO:0000256" key="3">
    <source>
        <dbReference type="ARBA" id="ARBA00022777"/>
    </source>
</evidence>
<feature type="transmembrane region" description="Helical" evidence="6">
    <location>
        <begin position="706"/>
        <end position="725"/>
    </location>
</feature>
<keyword evidence="1 8" id="KW-0808">Transferase</keyword>
<dbReference type="InterPro" id="IPR011009">
    <property type="entry name" value="Kinase-like_dom_sf"/>
</dbReference>
<keyword evidence="9" id="KW-1185">Reference proteome</keyword>
<evidence type="ECO:0000256" key="2">
    <source>
        <dbReference type="ARBA" id="ARBA00022741"/>
    </source>
</evidence>
<proteinExistence type="predicted"/>
<feature type="transmembrane region" description="Helical" evidence="6">
    <location>
        <begin position="567"/>
        <end position="586"/>
    </location>
</feature>
<keyword evidence="6" id="KW-0472">Membrane</keyword>
<dbReference type="PROSITE" id="PS50011">
    <property type="entry name" value="PROTEIN_KINASE_DOM"/>
    <property type="match status" value="1"/>
</dbReference>
<dbReference type="GO" id="GO:0004674">
    <property type="term" value="F:protein serine/threonine kinase activity"/>
    <property type="evidence" value="ECO:0007669"/>
    <property type="project" value="UniProtKB-EC"/>
</dbReference>
<reference evidence="8 9" key="1">
    <citation type="submission" date="2019-02" db="EMBL/GenBank/DDBJ databases">
        <title>Deep-cultivation of Planctomycetes and their phenomic and genomic characterization uncovers novel biology.</title>
        <authorList>
            <person name="Wiegand S."/>
            <person name="Jogler M."/>
            <person name="Boedeker C."/>
            <person name="Pinto D."/>
            <person name="Vollmers J."/>
            <person name="Rivas-Marin E."/>
            <person name="Kohn T."/>
            <person name="Peeters S.H."/>
            <person name="Heuer A."/>
            <person name="Rast P."/>
            <person name="Oberbeckmann S."/>
            <person name="Bunk B."/>
            <person name="Jeske O."/>
            <person name="Meyerdierks A."/>
            <person name="Storesund J.E."/>
            <person name="Kallscheuer N."/>
            <person name="Luecker S."/>
            <person name="Lage O.M."/>
            <person name="Pohl T."/>
            <person name="Merkel B.J."/>
            <person name="Hornburger P."/>
            <person name="Mueller R.-W."/>
            <person name="Bruemmer F."/>
            <person name="Labrenz M."/>
            <person name="Spormann A.M."/>
            <person name="Op Den Camp H."/>
            <person name="Overmann J."/>
            <person name="Amann R."/>
            <person name="Jetten M.S.M."/>
            <person name="Mascher T."/>
            <person name="Medema M.H."/>
            <person name="Devos D.P."/>
            <person name="Kaster A.-K."/>
            <person name="Ovreas L."/>
            <person name="Rohde M."/>
            <person name="Galperin M.Y."/>
            <person name="Jogler C."/>
        </authorList>
    </citation>
    <scope>NUCLEOTIDE SEQUENCE [LARGE SCALE GENOMIC DNA]</scope>
    <source>
        <strain evidence="8 9">Poly41</strain>
    </source>
</reference>
<keyword evidence="6" id="KW-0812">Transmembrane</keyword>
<feature type="domain" description="Protein kinase" evidence="7">
    <location>
        <begin position="197"/>
        <end position="507"/>
    </location>
</feature>
<accession>A0A5C6DNM2</accession>
<keyword evidence="6" id="KW-1133">Transmembrane helix</keyword>
<dbReference type="SUPFAM" id="SSF56112">
    <property type="entry name" value="Protein kinase-like (PK-like)"/>
    <property type="match status" value="1"/>
</dbReference>
<dbReference type="AlphaFoldDB" id="A0A5C6DNM2"/>
<feature type="transmembrane region" description="Helical" evidence="6">
    <location>
        <begin position="652"/>
        <end position="674"/>
    </location>
</feature>
<gene>
    <name evidence="8" type="primary">prkC_12</name>
    <name evidence="8" type="ORF">Poly41_27940</name>
</gene>
<name>A0A5C6DNM2_9BACT</name>
<dbReference type="InterPro" id="IPR008271">
    <property type="entry name" value="Ser/Thr_kinase_AS"/>
</dbReference>
<evidence type="ECO:0000256" key="6">
    <source>
        <dbReference type="SAM" id="Phobius"/>
    </source>
</evidence>
<evidence type="ECO:0000259" key="7">
    <source>
        <dbReference type="PROSITE" id="PS50011"/>
    </source>
</evidence>
<dbReference type="CDD" id="cd14014">
    <property type="entry name" value="STKc_PknB_like"/>
    <property type="match status" value="1"/>
</dbReference>
<feature type="binding site" evidence="5">
    <location>
        <position position="226"/>
    </location>
    <ligand>
        <name>ATP</name>
        <dbReference type="ChEBI" id="CHEBI:30616"/>
    </ligand>
</feature>
<keyword evidence="4 5" id="KW-0067">ATP-binding</keyword>
<evidence type="ECO:0000256" key="1">
    <source>
        <dbReference type="ARBA" id="ARBA00022679"/>
    </source>
</evidence>
<dbReference type="SMART" id="SM00220">
    <property type="entry name" value="S_TKc"/>
    <property type="match status" value="1"/>
</dbReference>
<evidence type="ECO:0000256" key="5">
    <source>
        <dbReference type="PROSITE-ProRule" id="PRU10141"/>
    </source>
</evidence>
<dbReference type="EMBL" id="SJPV01000004">
    <property type="protein sequence ID" value="TWU38318.1"/>
    <property type="molecule type" value="Genomic_DNA"/>
</dbReference>
<dbReference type="PROSITE" id="PS00107">
    <property type="entry name" value="PROTEIN_KINASE_ATP"/>
    <property type="match status" value="1"/>
</dbReference>
<sequence length="778" mass="85917">MAPIPLTAYSKDLNSQNLVASDLLIERFLVSSFTTSHMMEPVVSSEKAKFDTEASTDALLEMALEGLARDGHCGERSRLQDRLPASNPDTQHFILIELIKLNMALAADAGVIERIEDYTEAMPNGLSVATVPLDLVMEEIQLRKDAGQACSHADYCERFPQFAELLRPLLDSAEVTGAVRTRSVPPELPIGSQIDDFLLIQKLGQGAFAHVYLARQVSMHRLVALKISRGGGDESQALAQFDHPNIVRVFDQRTELGQDLHLLYMQYHPGGTLSDVVYAARDCQDGQCDSRLLVDAVDKNLLRAAQAVPERSLVRQWIRSASWPAVVSWMGVQMAKALGEAHRHGVLHRDVKPANVLLTAECIPQLADFNVSFAGAAGRAGAAASFGGSIGYMAPEHLRAISASALDQPENVRERADLYSLAILLWELWQGERPFDCDRHAVSWSDAVQSQLLSRSKPLNAPRQSGNASERVLEKVLRKALSHSPEERFVDGDEMAGRLRLSLHPEAAALFDPAENSFSAWVAKWPPWVIASTVILLPNMAAGILNYEYNYQHVMSTEGMRDGLQRVSWFVNLTVFPFAACAVIWYSRRIVRAVDAARRGVRVDSADLGEVLELGHRAARLSGSLWLVSGIVFSLVMATLFHEFVWTQAVHFVLSSMICGGVAMIYPFFGMAWLSTRVFYPLCLSATMQDREFDQRAKQMERRCEYYLLIAAVIPLLGATLMILSETASQGFRLTVIGAALLGLLASFFAYRVIVNAWRMMATVLSRKGSSVPGEVDS</sequence>
<dbReference type="EC" id="2.7.11.1" evidence="8"/>
<keyword evidence="3 8" id="KW-0418">Kinase</keyword>
<dbReference type="Pfam" id="PF00069">
    <property type="entry name" value="Pkinase"/>
    <property type="match status" value="1"/>
</dbReference>
<dbReference type="InterPro" id="IPR000719">
    <property type="entry name" value="Prot_kinase_dom"/>
</dbReference>